<proteinExistence type="predicted"/>
<sequence length="641" mass="69686">MKNKLKKGLAILLAGTILTSSVTPALAGEPEVTVDETAYITLDYYGSRSDLSIVKSVRLNGSTEFTDYGRYETVSNLSTTDQPQLTDEGVTWTLSDPDSGRFYFEVQPKDDFLGLPWDIDVSYMLDGVPCKAEDLAGKSGLVEIDVTVTPDPLADEYYKNNFVLFCGTGVDLGDVKSFRAEGAQLQTLGSYQMAVFMAFPGQEEHFHFEIGSDDFTFPGLIFAGMPVTLSQADDLAEIGKDKDDIKAAGDAIDSMLQDTLDIMTSMTAGTAQAAEGLRDLEKAWDEVDQQHTSIEDSVDSTRYAMKNLKNHLYDLAEAMDDSSILDGVGQLEDAIDGMLGSLEQIGQLLEQFHQLSAGIKECLAILNNPNASPEEKAAAQQKLGELLVKLSELLSQLQGLDLDGLSVQTDDLHALLQELDQGAEAGSIETESINALMGALSDLEDQINEELAASQDNLDSIAAYASPADLGDLDLSGDASLIENELVMVLDNTARTVSKLEVTMGKIDNVLSDSYENLNSGMRSTLSGTAHLLENLTAALQKTQNIKANEQVISDLLDKNWQKLDDELGILDMDPSARKPSFTSTRNPEPESVQVILRTEAITKPDTLAEEVDESGDNRTFLQRLGDVFQTIWDSITGLFD</sequence>
<dbReference type="Proteomes" id="UP000724149">
    <property type="component" value="Unassembled WGS sequence"/>
</dbReference>
<comment type="caution">
    <text evidence="2">The sequence shown here is derived from an EMBL/GenBank/DDBJ whole genome shotgun (WGS) entry which is preliminary data.</text>
</comment>
<accession>A0ABS2GIF7</accession>
<evidence type="ECO:0000313" key="3">
    <source>
        <dbReference type="Proteomes" id="UP000724149"/>
    </source>
</evidence>
<keyword evidence="3" id="KW-1185">Reference proteome</keyword>
<evidence type="ECO:0000313" key="2">
    <source>
        <dbReference type="EMBL" id="MBM6922252.1"/>
    </source>
</evidence>
<name>A0ABS2GIF7_9FIRM</name>
<feature type="signal peptide" evidence="1">
    <location>
        <begin position="1"/>
        <end position="27"/>
    </location>
</feature>
<evidence type="ECO:0000256" key="1">
    <source>
        <dbReference type="SAM" id="SignalP"/>
    </source>
</evidence>
<dbReference type="EMBL" id="JACSNR010000001">
    <property type="protein sequence ID" value="MBM6922252.1"/>
    <property type="molecule type" value="Genomic_DNA"/>
</dbReference>
<keyword evidence="1" id="KW-0732">Signal</keyword>
<feature type="chain" id="PRO_5046502787" description="X-X-X-Leu-X-X-Gly heptad repeat-containing protein" evidence="1">
    <location>
        <begin position="28"/>
        <end position="641"/>
    </location>
</feature>
<dbReference type="RefSeq" id="WP_204719250.1">
    <property type="nucleotide sequence ID" value="NZ_JACSNR010000001.1"/>
</dbReference>
<organism evidence="2 3">
    <name type="scientific">Hydrogenoanaerobacterium saccharovorans</name>
    <dbReference type="NCBI Taxonomy" id="474960"/>
    <lineage>
        <taxon>Bacteria</taxon>
        <taxon>Bacillati</taxon>
        <taxon>Bacillota</taxon>
        <taxon>Clostridia</taxon>
        <taxon>Eubacteriales</taxon>
        <taxon>Oscillospiraceae</taxon>
        <taxon>Hydrogenoanaerobacterium</taxon>
    </lineage>
</organism>
<dbReference type="Gene3D" id="1.10.287.950">
    <property type="entry name" value="Methyl-accepting chemotaxis protein"/>
    <property type="match status" value="1"/>
</dbReference>
<protein>
    <recommendedName>
        <fullName evidence="4">X-X-X-Leu-X-X-Gly heptad repeat-containing protein</fullName>
    </recommendedName>
</protein>
<evidence type="ECO:0008006" key="4">
    <source>
        <dbReference type="Google" id="ProtNLM"/>
    </source>
</evidence>
<reference evidence="2 3" key="1">
    <citation type="journal article" date="2021" name="Sci. Rep.">
        <title>The distribution of antibiotic resistance genes in chicken gut microbiota commensals.</title>
        <authorList>
            <person name="Juricova H."/>
            <person name="Matiasovicova J."/>
            <person name="Kubasova T."/>
            <person name="Cejkova D."/>
            <person name="Rychlik I."/>
        </authorList>
    </citation>
    <scope>NUCLEOTIDE SEQUENCE [LARGE SCALE GENOMIC DNA]</scope>
    <source>
        <strain evidence="2 3">An564</strain>
    </source>
</reference>
<gene>
    <name evidence="2" type="ORF">H9X81_00905</name>
</gene>